<dbReference type="SUPFAM" id="SSF52058">
    <property type="entry name" value="L domain-like"/>
    <property type="match status" value="1"/>
</dbReference>
<protein>
    <recommendedName>
        <fullName evidence="1">At1g61320/AtMIF1 LRR domain-containing protein</fullName>
    </recommendedName>
</protein>
<gene>
    <name evidence="2" type="ORF">TIFTF001_006486</name>
</gene>
<reference evidence="2" key="1">
    <citation type="submission" date="2023-07" db="EMBL/GenBank/DDBJ databases">
        <title>draft genome sequence of fig (Ficus carica).</title>
        <authorList>
            <person name="Takahashi T."/>
            <person name="Nishimura K."/>
        </authorList>
    </citation>
    <scope>NUCLEOTIDE SEQUENCE</scope>
</reference>
<dbReference type="Pfam" id="PF23622">
    <property type="entry name" value="LRR_At1g61320_AtMIF1"/>
    <property type="match status" value="1"/>
</dbReference>
<keyword evidence="3" id="KW-1185">Reference proteome</keyword>
<evidence type="ECO:0000259" key="1">
    <source>
        <dbReference type="Pfam" id="PF23622"/>
    </source>
</evidence>
<evidence type="ECO:0000313" key="3">
    <source>
        <dbReference type="Proteomes" id="UP001187192"/>
    </source>
</evidence>
<organism evidence="2 3">
    <name type="scientific">Ficus carica</name>
    <name type="common">Common fig</name>
    <dbReference type="NCBI Taxonomy" id="3494"/>
    <lineage>
        <taxon>Eukaryota</taxon>
        <taxon>Viridiplantae</taxon>
        <taxon>Streptophyta</taxon>
        <taxon>Embryophyta</taxon>
        <taxon>Tracheophyta</taxon>
        <taxon>Spermatophyta</taxon>
        <taxon>Magnoliopsida</taxon>
        <taxon>eudicotyledons</taxon>
        <taxon>Gunneridae</taxon>
        <taxon>Pentapetalae</taxon>
        <taxon>rosids</taxon>
        <taxon>fabids</taxon>
        <taxon>Rosales</taxon>
        <taxon>Moraceae</taxon>
        <taxon>Ficeae</taxon>
        <taxon>Ficus</taxon>
    </lineage>
</organism>
<proteinExistence type="predicted"/>
<sequence>MEKTREFMNVVDKSLQKFASYNLSMERLHLNMPLIDGNYASMVDQWLALALDSGVREMSLLVRKDFRTVYDGTYALPEPAFLAKSISVCSELGRLQKLSLLQIPISENIIRHIVHHCPNLSTLYLEQFSGLKTLEISKLNKLERVTISSTGFLRVLERVNIDAPNLKYFSFDVQRCLQCSVNLTSCHDLKELRLSSCNITDDVLHSHLSRFPLLQVLEIANCRMLRKVEISAQQLRRLRLVFGLTKTERIRVDAPILSSFEYTAFDMPVLFPENVPCPMKITYVAEHRVADSSWFYQLREFLGRSSRSRNFLTLRFYRCKVYFDPEEVGKKEMPPLVKIDHLKLISSDIKISIDCAALIDGLLWSCHPKILSIPLDSMFGKQCVKVWL</sequence>
<dbReference type="PANTHER" id="PTHR34145">
    <property type="entry name" value="OS02G0105600 PROTEIN"/>
    <property type="match status" value="1"/>
</dbReference>
<name>A0AA88A0L5_FICCA</name>
<feature type="domain" description="At1g61320/AtMIF1 LRR" evidence="1">
    <location>
        <begin position="177"/>
        <end position="265"/>
    </location>
</feature>
<dbReference type="PANTHER" id="PTHR34145:SF51">
    <property type="entry name" value="FBD DOMAIN-CONTAINING PROTEIN"/>
    <property type="match status" value="1"/>
</dbReference>
<dbReference type="InterPro" id="IPR032675">
    <property type="entry name" value="LRR_dom_sf"/>
</dbReference>
<dbReference type="InterPro" id="IPR053772">
    <property type="entry name" value="At1g61320/At1g61330-like"/>
</dbReference>
<dbReference type="EMBL" id="BTGU01000006">
    <property type="protein sequence ID" value="GMN37048.1"/>
    <property type="molecule type" value="Genomic_DNA"/>
</dbReference>
<dbReference type="AlphaFoldDB" id="A0AA88A0L5"/>
<accession>A0AA88A0L5</accession>
<dbReference type="Gene3D" id="3.80.10.10">
    <property type="entry name" value="Ribonuclease Inhibitor"/>
    <property type="match status" value="1"/>
</dbReference>
<dbReference type="Proteomes" id="UP001187192">
    <property type="component" value="Unassembled WGS sequence"/>
</dbReference>
<comment type="caution">
    <text evidence="2">The sequence shown here is derived from an EMBL/GenBank/DDBJ whole genome shotgun (WGS) entry which is preliminary data.</text>
</comment>
<evidence type="ECO:0000313" key="2">
    <source>
        <dbReference type="EMBL" id="GMN37048.1"/>
    </source>
</evidence>
<dbReference type="InterPro" id="IPR055357">
    <property type="entry name" value="LRR_At1g61320_AtMIF1"/>
</dbReference>